<evidence type="ECO:0000313" key="2">
    <source>
        <dbReference type="EMBL" id="MDN7242394.1"/>
    </source>
</evidence>
<organism evidence="2 3">
    <name type="scientific">Planococcus shixiaomingii</name>
    <dbReference type="NCBI Taxonomy" id="3058393"/>
    <lineage>
        <taxon>Bacteria</taxon>
        <taxon>Bacillati</taxon>
        <taxon>Bacillota</taxon>
        <taxon>Bacilli</taxon>
        <taxon>Bacillales</taxon>
        <taxon>Caryophanaceae</taxon>
        <taxon>Planococcus</taxon>
    </lineage>
</organism>
<proteinExistence type="predicted"/>
<dbReference type="Proteomes" id="UP001172055">
    <property type="component" value="Unassembled WGS sequence"/>
</dbReference>
<accession>A0ABT8N3F0</accession>
<keyword evidence="3" id="KW-1185">Reference proteome</keyword>
<dbReference type="InterPro" id="IPR000182">
    <property type="entry name" value="GNAT_dom"/>
</dbReference>
<dbReference type="Pfam" id="PF00583">
    <property type="entry name" value="Acetyltransf_1"/>
    <property type="match status" value="1"/>
</dbReference>
<dbReference type="Gene3D" id="3.40.630.30">
    <property type="match status" value="1"/>
</dbReference>
<gene>
    <name evidence="2" type="ORF">QWY14_11320</name>
</gene>
<name>A0ABT8N3F0_9BACL</name>
<protein>
    <submittedName>
        <fullName evidence="2">GNAT family N-acetyltransferase</fullName>
    </submittedName>
</protein>
<dbReference type="InterPro" id="IPR016181">
    <property type="entry name" value="Acyl_CoA_acyltransferase"/>
</dbReference>
<comment type="caution">
    <text evidence="2">The sequence shown here is derived from an EMBL/GenBank/DDBJ whole genome shotgun (WGS) entry which is preliminary data.</text>
</comment>
<reference evidence="2 3" key="1">
    <citation type="submission" date="2023-06" db="EMBL/GenBank/DDBJ databases">
        <title>Novel species in genus Planococcus.</title>
        <authorList>
            <person name="Ning S."/>
        </authorList>
    </citation>
    <scope>NUCLEOTIDE SEQUENCE [LARGE SCALE GENOMIC DNA]</scope>
    <source>
        <strain evidence="2 3">N028</strain>
    </source>
</reference>
<dbReference type="EMBL" id="JAUJWV010000001">
    <property type="protein sequence ID" value="MDN7242394.1"/>
    <property type="molecule type" value="Genomic_DNA"/>
</dbReference>
<dbReference type="RefSeq" id="WP_300986428.1">
    <property type="nucleotide sequence ID" value="NZ_CP129236.1"/>
</dbReference>
<dbReference type="CDD" id="cd04301">
    <property type="entry name" value="NAT_SF"/>
    <property type="match status" value="1"/>
</dbReference>
<sequence>MLIKYKKALEKITMGLLSFIPADLQLSTLQKTVQQYEDNPDWQLYLWKCEEDFVGVIGIEIQELTFAVHHISVNPSFRGEGIGHAMVEKVQELQDPRAMQATERTKDFLEKCWKTTYSI</sequence>
<feature type="domain" description="N-acetyltransferase" evidence="1">
    <location>
        <begin position="3"/>
        <end position="119"/>
    </location>
</feature>
<evidence type="ECO:0000313" key="3">
    <source>
        <dbReference type="Proteomes" id="UP001172055"/>
    </source>
</evidence>
<dbReference type="PROSITE" id="PS51186">
    <property type="entry name" value="GNAT"/>
    <property type="match status" value="1"/>
</dbReference>
<evidence type="ECO:0000259" key="1">
    <source>
        <dbReference type="PROSITE" id="PS51186"/>
    </source>
</evidence>
<dbReference type="SUPFAM" id="SSF55729">
    <property type="entry name" value="Acyl-CoA N-acyltransferases (Nat)"/>
    <property type="match status" value="1"/>
</dbReference>